<organism evidence="1 2">
    <name type="scientific">Lupinus albus</name>
    <name type="common">White lupine</name>
    <name type="synonym">Lupinus termis</name>
    <dbReference type="NCBI Taxonomy" id="3870"/>
    <lineage>
        <taxon>Eukaryota</taxon>
        <taxon>Viridiplantae</taxon>
        <taxon>Streptophyta</taxon>
        <taxon>Embryophyta</taxon>
        <taxon>Tracheophyta</taxon>
        <taxon>Spermatophyta</taxon>
        <taxon>Magnoliopsida</taxon>
        <taxon>eudicotyledons</taxon>
        <taxon>Gunneridae</taxon>
        <taxon>Pentapetalae</taxon>
        <taxon>rosids</taxon>
        <taxon>fabids</taxon>
        <taxon>Fabales</taxon>
        <taxon>Fabaceae</taxon>
        <taxon>Papilionoideae</taxon>
        <taxon>50 kb inversion clade</taxon>
        <taxon>genistoids sensu lato</taxon>
        <taxon>core genistoids</taxon>
        <taxon>Genisteae</taxon>
        <taxon>Lupinus</taxon>
    </lineage>
</organism>
<keyword evidence="2" id="KW-1185">Reference proteome</keyword>
<reference evidence="2" key="1">
    <citation type="journal article" date="2020" name="Nat. Commun.">
        <title>Genome sequence of the cluster root forming white lupin.</title>
        <authorList>
            <person name="Hufnagel B."/>
            <person name="Marques A."/>
            <person name="Soriano A."/>
            <person name="Marques L."/>
            <person name="Divol F."/>
            <person name="Doumas P."/>
            <person name="Sallet E."/>
            <person name="Mancinotti D."/>
            <person name="Carrere S."/>
            <person name="Marande W."/>
            <person name="Arribat S."/>
            <person name="Keller J."/>
            <person name="Huneau C."/>
            <person name="Blein T."/>
            <person name="Aime D."/>
            <person name="Laguerre M."/>
            <person name="Taylor J."/>
            <person name="Schubert V."/>
            <person name="Nelson M."/>
            <person name="Geu-Flores F."/>
            <person name="Crespi M."/>
            <person name="Gallardo-Guerrero K."/>
            <person name="Delaux P.-M."/>
            <person name="Salse J."/>
            <person name="Berges H."/>
            <person name="Guyot R."/>
            <person name="Gouzy J."/>
            <person name="Peret B."/>
        </authorList>
    </citation>
    <scope>NUCLEOTIDE SEQUENCE [LARGE SCALE GENOMIC DNA]</scope>
    <source>
        <strain evidence="2">cv. Amiga</strain>
    </source>
</reference>
<dbReference type="Proteomes" id="UP000447434">
    <property type="component" value="Chromosome 25"/>
</dbReference>
<comment type="caution">
    <text evidence="1">The sequence shown here is derived from an EMBL/GenBank/DDBJ whole genome shotgun (WGS) entry which is preliminary data.</text>
</comment>
<sequence>MLTDPLMLPHGSRDGCLGQGRNKVGSSIAQGHGFIGQWPCICCTFSRPEPAPACIRPDTSRSESRRIRADSRHISLATCNYLRYKQRLYSLLCFKY</sequence>
<protein>
    <submittedName>
        <fullName evidence="1">Uncharacterized protein</fullName>
    </submittedName>
</protein>
<accession>A0A6A4MXR0</accession>
<proteinExistence type="predicted"/>
<dbReference type="EMBL" id="WOCE01000025">
    <property type="protein sequence ID" value="KAE9584705.1"/>
    <property type="molecule type" value="Genomic_DNA"/>
</dbReference>
<evidence type="ECO:0000313" key="1">
    <source>
        <dbReference type="EMBL" id="KAE9584705.1"/>
    </source>
</evidence>
<dbReference type="AlphaFoldDB" id="A0A6A4MXR0"/>
<gene>
    <name evidence="1" type="ORF">Lalb_Chr25g0280961</name>
</gene>
<name>A0A6A4MXR0_LUPAL</name>
<evidence type="ECO:0000313" key="2">
    <source>
        <dbReference type="Proteomes" id="UP000447434"/>
    </source>
</evidence>